<evidence type="ECO:0000259" key="2">
    <source>
        <dbReference type="Pfam" id="PF25438"/>
    </source>
</evidence>
<organism evidence="3 4">
    <name type="scientific">Cryphonectria parasitica (strain ATCC 38755 / EP155)</name>
    <dbReference type="NCBI Taxonomy" id="660469"/>
    <lineage>
        <taxon>Eukaryota</taxon>
        <taxon>Fungi</taxon>
        <taxon>Dikarya</taxon>
        <taxon>Ascomycota</taxon>
        <taxon>Pezizomycotina</taxon>
        <taxon>Sordariomycetes</taxon>
        <taxon>Sordariomycetidae</taxon>
        <taxon>Diaporthales</taxon>
        <taxon>Cryphonectriaceae</taxon>
        <taxon>Cryphonectria-Endothia species complex</taxon>
        <taxon>Cryphonectria</taxon>
    </lineage>
</organism>
<feature type="region of interest" description="Disordered" evidence="1">
    <location>
        <begin position="414"/>
        <end position="434"/>
    </location>
</feature>
<reference evidence="3" key="1">
    <citation type="journal article" date="2020" name="Phytopathology">
        <title>Genome sequence of the chestnut blight fungus Cryphonectria parasitica EP155: A fundamental resource for an archetypical invasive plant pathogen.</title>
        <authorList>
            <person name="Crouch J.A."/>
            <person name="Dawe A."/>
            <person name="Aerts A."/>
            <person name="Barry K."/>
            <person name="Churchill A.C.L."/>
            <person name="Grimwood J."/>
            <person name="Hillman B."/>
            <person name="Milgroom M.G."/>
            <person name="Pangilinan J."/>
            <person name="Smith M."/>
            <person name="Salamov A."/>
            <person name="Schmutz J."/>
            <person name="Yadav J."/>
            <person name="Grigoriev I.V."/>
            <person name="Nuss D."/>
        </authorList>
    </citation>
    <scope>NUCLEOTIDE SEQUENCE</scope>
    <source>
        <strain evidence="3">EP155</strain>
    </source>
</reference>
<keyword evidence="4" id="KW-1185">Reference proteome</keyword>
<evidence type="ECO:0000313" key="4">
    <source>
        <dbReference type="Proteomes" id="UP000803844"/>
    </source>
</evidence>
<dbReference type="AlphaFoldDB" id="A0A9P4Y3T1"/>
<feature type="region of interest" description="Disordered" evidence="1">
    <location>
        <begin position="203"/>
        <end position="235"/>
    </location>
</feature>
<dbReference type="OrthoDB" id="5377599at2759"/>
<protein>
    <recommendedName>
        <fullName evidence="2">DUF7896 domain-containing protein</fullName>
    </recommendedName>
</protein>
<feature type="domain" description="DUF7896" evidence="2">
    <location>
        <begin position="157"/>
        <end position="249"/>
    </location>
</feature>
<dbReference type="RefSeq" id="XP_040776576.1">
    <property type="nucleotide sequence ID" value="XM_040923317.1"/>
</dbReference>
<dbReference type="EMBL" id="MU032347">
    <property type="protein sequence ID" value="KAF3765615.1"/>
    <property type="molecule type" value="Genomic_DNA"/>
</dbReference>
<name>A0A9P4Y3T1_CRYP1</name>
<dbReference type="Pfam" id="PF25438">
    <property type="entry name" value="DUF7896"/>
    <property type="match status" value="1"/>
</dbReference>
<dbReference type="InterPro" id="IPR057218">
    <property type="entry name" value="DUF7896"/>
</dbReference>
<gene>
    <name evidence="3" type="ORF">M406DRAFT_355991</name>
</gene>
<dbReference type="GeneID" id="63840446"/>
<proteinExistence type="predicted"/>
<feature type="compositionally biased region" description="Basic residues" evidence="1">
    <location>
        <begin position="203"/>
        <end position="212"/>
    </location>
</feature>
<feature type="compositionally biased region" description="Low complexity" evidence="1">
    <location>
        <begin position="1"/>
        <end position="34"/>
    </location>
</feature>
<feature type="region of interest" description="Disordered" evidence="1">
    <location>
        <begin position="1"/>
        <end position="112"/>
    </location>
</feature>
<dbReference type="PANTHER" id="PTHR42031:SF1">
    <property type="entry name" value="KEY LIME PATHOGENICITY PROTEIN"/>
    <property type="match status" value="1"/>
</dbReference>
<evidence type="ECO:0000256" key="1">
    <source>
        <dbReference type="SAM" id="MobiDB-lite"/>
    </source>
</evidence>
<dbReference type="PANTHER" id="PTHR42031">
    <property type="entry name" value="KEY LIME PATHOGENICITY PROTEIN"/>
    <property type="match status" value="1"/>
</dbReference>
<dbReference type="Proteomes" id="UP000803844">
    <property type="component" value="Unassembled WGS sequence"/>
</dbReference>
<sequence length="450" mass="49026">MMQHNQHHQQQQEMGISSETSPSSFSSVSPHSSSLTPDALATYGEPMLRTESASSIKSTQSQRARAKDSLQRQVAAANSSQRLLPKLDKTDPDEEAQQPSSNNSKADAGAKVPMAKTTYQRPKRPKIYCSKCDEQSDGFRGEHELRRHDDLKHSTMKTVWVCVDPGAASDLKPFTPIDQCKNCRDRKEYGVYYNAAAHMRRAHFTKKTPRASRKTDNNNNNETDDDKKGGRTSESWPVMTELKKHWMKAIKVSADKVINDEEDATVEGKEGNAATAIGDATAQASELLDDSAAFNHINTDMSASTRFNDSMAFAVGSNTNLQVDLQVDTNDIFGDNFGDFTNYTVQPTNTTQFDAGLAAPASTGSASFNYPFTVTAPAGYPHIDLNVFQGSQISASSATDPSSLAPFGTASFVAQDTQQQSSQPSPMDSNHTGDHVVFGDFDFNNMGSGC</sequence>
<comment type="caution">
    <text evidence="3">The sequence shown here is derived from an EMBL/GenBank/DDBJ whole genome shotgun (WGS) entry which is preliminary data.</text>
</comment>
<feature type="compositionally biased region" description="Polar residues" evidence="1">
    <location>
        <begin position="51"/>
        <end position="63"/>
    </location>
</feature>
<accession>A0A9P4Y3T1</accession>
<evidence type="ECO:0000313" key="3">
    <source>
        <dbReference type="EMBL" id="KAF3765615.1"/>
    </source>
</evidence>